<keyword evidence="4" id="KW-0067">ATP-binding</keyword>
<dbReference type="SMART" id="SM00847">
    <property type="entry name" value="HA2"/>
    <property type="match status" value="1"/>
</dbReference>
<evidence type="ECO:0000313" key="8">
    <source>
        <dbReference type="Proteomes" id="UP001633002"/>
    </source>
</evidence>
<dbReference type="EMBL" id="JBJQOH010000001">
    <property type="protein sequence ID" value="KAL3699635.1"/>
    <property type="molecule type" value="Genomic_DNA"/>
</dbReference>
<dbReference type="Proteomes" id="UP001633002">
    <property type="component" value="Unassembled WGS sequence"/>
</dbReference>
<dbReference type="PANTHER" id="PTHR18934">
    <property type="entry name" value="ATP-DEPENDENT RNA HELICASE"/>
    <property type="match status" value="1"/>
</dbReference>
<feature type="domain" description="Helicase-associated" evidence="6">
    <location>
        <begin position="90"/>
        <end position="199"/>
    </location>
</feature>
<dbReference type="AlphaFoldDB" id="A0ABD3IB58"/>
<dbReference type="InterPro" id="IPR048333">
    <property type="entry name" value="HA2_WH"/>
</dbReference>
<dbReference type="PANTHER" id="PTHR18934:SF99">
    <property type="entry name" value="ATP-DEPENDENT RNA HELICASE DHX37-RELATED"/>
    <property type="match status" value="1"/>
</dbReference>
<sequence length="219" mass="23584">MSPVSVVMAGNIARGAGKWKWKSLGSDVVGTHEKMVNLSASGTKAQKQGKSKKKRKQKEDKVNEDDEQKVKTQVANFPFPTAPDRSVVVKAEKCLKSISALNFQTGLLTPLGQAMAVYPISPRHSRMLLAAIQEPKELSGKVGEAELSLAIAYAIAVAAVLSLDDPFLRVAGITEEEAAQATEAVQEGMRHKSALDAVAEAEGEVDIFIQIRSTRKTGW</sequence>
<gene>
    <name evidence="7" type="ORF">R1sor_017657</name>
</gene>
<evidence type="ECO:0000259" key="6">
    <source>
        <dbReference type="SMART" id="SM00847"/>
    </source>
</evidence>
<dbReference type="Pfam" id="PF21010">
    <property type="entry name" value="HA2_C"/>
    <property type="match status" value="1"/>
</dbReference>
<comment type="caution">
    <text evidence="7">The sequence shown here is derived from an EMBL/GenBank/DDBJ whole genome shotgun (WGS) entry which is preliminary data.</text>
</comment>
<keyword evidence="8" id="KW-1185">Reference proteome</keyword>
<name>A0ABD3IB58_9MARC</name>
<evidence type="ECO:0000256" key="2">
    <source>
        <dbReference type="ARBA" id="ARBA00022801"/>
    </source>
</evidence>
<evidence type="ECO:0000313" key="7">
    <source>
        <dbReference type="EMBL" id="KAL3699635.1"/>
    </source>
</evidence>
<dbReference type="GO" id="GO:0004386">
    <property type="term" value="F:helicase activity"/>
    <property type="evidence" value="ECO:0007669"/>
    <property type="project" value="UniProtKB-KW"/>
</dbReference>
<keyword evidence="2" id="KW-0378">Hydrolase</keyword>
<evidence type="ECO:0000256" key="4">
    <source>
        <dbReference type="ARBA" id="ARBA00022840"/>
    </source>
</evidence>
<dbReference type="Pfam" id="PF04408">
    <property type="entry name" value="WHD_HA2"/>
    <property type="match status" value="1"/>
</dbReference>
<feature type="compositionally biased region" description="Basic residues" evidence="5">
    <location>
        <begin position="47"/>
        <end position="56"/>
    </location>
</feature>
<accession>A0ABD3IB58</accession>
<keyword evidence="3" id="KW-0347">Helicase</keyword>
<evidence type="ECO:0000256" key="1">
    <source>
        <dbReference type="ARBA" id="ARBA00022741"/>
    </source>
</evidence>
<proteinExistence type="predicted"/>
<dbReference type="Gene3D" id="1.20.120.1080">
    <property type="match status" value="1"/>
</dbReference>
<reference evidence="7 8" key="1">
    <citation type="submission" date="2024-09" db="EMBL/GenBank/DDBJ databases">
        <title>Chromosome-scale assembly of Riccia sorocarpa.</title>
        <authorList>
            <person name="Paukszto L."/>
        </authorList>
    </citation>
    <scope>NUCLEOTIDE SEQUENCE [LARGE SCALE GENOMIC DNA]</scope>
    <source>
        <strain evidence="7">LP-2024</strain>
        <tissue evidence="7">Aerial parts of the thallus</tissue>
    </source>
</reference>
<evidence type="ECO:0000256" key="3">
    <source>
        <dbReference type="ARBA" id="ARBA00022806"/>
    </source>
</evidence>
<dbReference type="InterPro" id="IPR007502">
    <property type="entry name" value="Helicase-assoc_dom"/>
</dbReference>
<evidence type="ECO:0000256" key="5">
    <source>
        <dbReference type="SAM" id="MobiDB-lite"/>
    </source>
</evidence>
<feature type="region of interest" description="Disordered" evidence="5">
    <location>
        <begin position="35"/>
        <end position="69"/>
    </location>
</feature>
<protein>
    <recommendedName>
        <fullName evidence="6">Helicase-associated domain-containing protein</fullName>
    </recommendedName>
</protein>
<keyword evidence="1" id="KW-0547">Nucleotide-binding</keyword>
<organism evidence="7 8">
    <name type="scientific">Riccia sorocarpa</name>
    <dbReference type="NCBI Taxonomy" id="122646"/>
    <lineage>
        <taxon>Eukaryota</taxon>
        <taxon>Viridiplantae</taxon>
        <taxon>Streptophyta</taxon>
        <taxon>Embryophyta</taxon>
        <taxon>Marchantiophyta</taxon>
        <taxon>Marchantiopsida</taxon>
        <taxon>Marchantiidae</taxon>
        <taxon>Marchantiales</taxon>
        <taxon>Ricciaceae</taxon>
        <taxon>Riccia</taxon>
    </lineage>
</organism>
<dbReference type="GO" id="GO:0016787">
    <property type="term" value="F:hydrolase activity"/>
    <property type="evidence" value="ECO:0007669"/>
    <property type="project" value="UniProtKB-KW"/>
</dbReference>
<dbReference type="GO" id="GO:0005524">
    <property type="term" value="F:ATP binding"/>
    <property type="evidence" value="ECO:0007669"/>
    <property type="project" value="UniProtKB-KW"/>
</dbReference>